<protein>
    <submittedName>
        <fullName evidence="3">Polysaccharide deacetylase</fullName>
    </submittedName>
</protein>
<accession>A0A2L2XH34</accession>
<dbReference type="InterPro" id="IPR051398">
    <property type="entry name" value="Polysacch_Deacetylase"/>
</dbReference>
<evidence type="ECO:0000259" key="2">
    <source>
        <dbReference type="PROSITE" id="PS51677"/>
    </source>
</evidence>
<organism evidence="3 4">
    <name type="scientific">Desulfocucumis palustris</name>
    <dbReference type="NCBI Taxonomy" id="1898651"/>
    <lineage>
        <taxon>Bacteria</taxon>
        <taxon>Bacillati</taxon>
        <taxon>Bacillota</taxon>
        <taxon>Clostridia</taxon>
        <taxon>Eubacteriales</taxon>
        <taxon>Desulfocucumaceae</taxon>
        <taxon>Desulfocucumis</taxon>
    </lineage>
</organism>
<dbReference type="PROSITE" id="PS51677">
    <property type="entry name" value="NODB"/>
    <property type="match status" value="1"/>
</dbReference>
<keyword evidence="4" id="KW-1185">Reference proteome</keyword>
<dbReference type="GO" id="GO:0005975">
    <property type="term" value="P:carbohydrate metabolic process"/>
    <property type="evidence" value="ECO:0007669"/>
    <property type="project" value="InterPro"/>
</dbReference>
<proteinExistence type="predicted"/>
<dbReference type="InterPro" id="IPR011330">
    <property type="entry name" value="Glyco_hydro/deAcase_b/a-brl"/>
</dbReference>
<keyword evidence="1" id="KW-0732">Signal</keyword>
<feature type="domain" description="NodB homology" evidence="2">
    <location>
        <begin position="91"/>
        <end position="275"/>
    </location>
</feature>
<gene>
    <name evidence="3" type="ORF">DCCM_4427</name>
</gene>
<evidence type="ECO:0000313" key="3">
    <source>
        <dbReference type="EMBL" id="GBF35304.1"/>
    </source>
</evidence>
<dbReference type="PANTHER" id="PTHR34216">
    <property type="match status" value="1"/>
</dbReference>
<dbReference type="AlphaFoldDB" id="A0A2L2XH34"/>
<name>A0A2L2XH34_9FIRM</name>
<evidence type="ECO:0000256" key="1">
    <source>
        <dbReference type="ARBA" id="ARBA00022729"/>
    </source>
</evidence>
<dbReference type="GO" id="GO:0016810">
    <property type="term" value="F:hydrolase activity, acting on carbon-nitrogen (but not peptide) bonds"/>
    <property type="evidence" value="ECO:0007669"/>
    <property type="project" value="InterPro"/>
</dbReference>
<comment type="caution">
    <text evidence="3">The sequence shown here is derived from an EMBL/GenBank/DDBJ whole genome shotgun (WGS) entry which is preliminary data.</text>
</comment>
<dbReference type="PANTHER" id="PTHR34216:SF7">
    <property type="entry name" value="POLY-BETA-1,6-N-ACETYL-D-GLUCOSAMINE N-DEACETYLASE"/>
    <property type="match status" value="1"/>
</dbReference>
<dbReference type="Gene3D" id="3.20.20.370">
    <property type="entry name" value="Glycoside hydrolase/deacetylase"/>
    <property type="match status" value="1"/>
</dbReference>
<dbReference type="EMBL" id="BFAV01000157">
    <property type="protein sequence ID" value="GBF35304.1"/>
    <property type="molecule type" value="Genomic_DNA"/>
</dbReference>
<dbReference type="Proteomes" id="UP000239549">
    <property type="component" value="Unassembled WGS sequence"/>
</dbReference>
<evidence type="ECO:0000313" key="4">
    <source>
        <dbReference type="Proteomes" id="UP000239549"/>
    </source>
</evidence>
<reference evidence="4" key="1">
    <citation type="submission" date="2018-02" db="EMBL/GenBank/DDBJ databases">
        <title>Genome sequence of Desulfocucumis palustris strain NAW-5.</title>
        <authorList>
            <person name="Watanabe M."/>
            <person name="Kojima H."/>
            <person name="Fukui M."/>
        </authorList>
    </citation>
    <scope>NUCLEOTIDE SEQUENCE [LARGE SCALE GENOMIC DNA]</scope>
    <source>
        <strain evidence="4">NAW-5</strain>
    </source>
</reference>
<sequence>MLLFTLFPFRAAFALPPVPPADFTPAVDKVAVLAYHHLEPSSSGKHLTNSAILPVEEFFWQMQYLRDNNFYTLNLEEMGEFLAGRFKPPGPAVLITFDDGYESNYVYALPVLIRCNFKAVIFPTGRVPEDQPGDPEKAAAQGLVRNRHLTTYQLKSMLRTGLLEFGCHTYDNHRYIGDKPALEVLDEAAIRADLLRFNKTFIMLGIPVPHAIAYPYGVAGHNAIPVASSMGYRLGFTVNPGYAGPGSNTMLINRFSIHPGDSRQFFTDVVNGKWK</sequence>
<dbReference type="Pfam" id="PF01522">
    <property type="entry name" value="Polysacc_deac_1"/>
    <property type="match status" value="1"/>
</dbReference>
<dbReference type="SUPFAM" id="SSF88713">
    <property type="entry name" value="Glycoside hydrolase/deacetylase"/>
    <property type="match status" value="1"/>
</dbReference>
<dbReference type="InterPro" id="IPR002509">
    <property type="entry name" value="NODB_dom"/>
</dbReference>